<evidence type="ECO:0000313" key="2">
    <source>
        <dbReference type="Proteomes" id="UP001367508"/>
    </source>
</evidence>
<evidence type="ECO:0000313" key="1">
    <source>
        <dbReference type="EMBL" id="KAK7361736.1"/>
    </source>
</evidence>
<accession>A0AAN9MXF5</accession>
<protein>
    <submittedName>
        <fullName evidence="1">Uncharacterized protein</fullName>
    </submittedName>
</protein>
<proteinExistence type="predicted"/>
<dbReference type="Proteomes" id="UP001367508">
    <property type="component" value="Unassembled WGS sequence"/>
</dbReference>
<keyword evidence="2" id="KW-1185">Reference proteome</keyword>
<comment type="caution">
    <text evidence="1">The sequence shown here is derived from an EMBL/GenBank/DDBJ whole genome shotgun (WGS) entry which is preliminary data.</text>
</comment>
<name>A0AAN9MXF5_CANGL</name>
<reference evidence="1 2" key="1">
    <citation type="submission" date="2024-01" db="EMBL/GenBank/DDBJ databases">
        <title>The genomes of 5 underutilized Papilionoideae crops provide insights into root nodulation and disease resistanc.</title>
        <authorList>
            <person name="Jiang F."/>
        </authorList>
    </citation>
    <scope>NUCLEOTIDE SEQUENCE [LARGE SCALE GENOMIC DNA]</scope>
    <source>
        <strain evidence="1">LVBAO_FW01</strain>
        <tissue evidence="1">Leaves</tissue>
    </source>
</reference>
<organism evidence="1 2">
    <name type="scientific">Canavalia gladiata</name>
    <name type="common">Sword bean</name>
    <name type="synonym">Dolichos gladiatus</name>
    <dbReference type="NCBI Taxonomy" id="3824"/>
    <lineage>
        <taxon>Eukaryota</taxon>
        <taxon>Viridiplantae</taxon>
        <taxon>Streptophyta</taxon>
        <taxon>Embryophyta</taxon>
        <taxon>Tracheophyta</taxon>
        <taxon>Spermatophyta</taxon>
        <taxon>Magnoliopsida</taxon>
        <taxon>eudicotyledons</taxon>
        <taxon>Gunneridae</taxon>
        <taxon>Pentapetalae</taxon>
        <taxon>rosids</taxon>
        <taxon>fabids</taxon>
        <taxon>Fabales</taxon>
        <taxon>Fabaceae</taxon>
        <taxon>Papilionoideae</taxon>
        <taxon>50 kb inversion clade</taxon>
        <taxon>NPAAA clade</taxon>
        <taxon>indigoferoid/millettioid clade</taxon>
        <taxon>Phaseoleae</taxon>
        <taxon>Canavalia</taxon>
    </lineage>
</organism>
<dbReference type="AlphaFoldDB" id="A0AAN9MXF5"/>
<sequence>MVKSLRMVTWRHLIPTQIVVRINQNAFFVQYDFRHGWGNFQVIVENSCELISTIFRLMARHQRRVQECFSFLIPVFLFNSLCHLRDIFLNLSDIGLTMHVHRPEIL</sequence>
<gene>
    <name evidence="1" type="ORF">VNO77_03816</name>
</gene>
<dbReference type="EMBL" id="JAYMYQ010000001">
    <property type="protein sequence ID" value="KAK7361736.1"/>
    <property type="molecule type" value="Genomic_DNA"/>
</dbReference>